<name>A0A9P9XNM9_9PEZI</name>
<dbReference type="Proteomes" id="UP001056436">
    <property type="component" value="Unassembled WGS sequence"/>
</dbReference>
<organism evidence="1 2">
    <name type="scientific">Colletotrichum abscissum</name>
    <dbReference type="NCBI Taxonomy" id="1671311"/>
    <lineage>
        <taxon>Eukaryota</taxon>
        <taxon>Fungi</taxon>
        <taxon>Dikarya</taxon>
        <taxon>Ascomycota</taxon>
        <taxon>Pezizomycotina</taxon>
        <taxon>Sordariomycetes</taxon>
        <taxon>Hypocreomycetidae</taxon>
        <taxon>Glomerellales</taxon>
        <taxon>Glomerellaceae</taxon>
        <taxon>Colletotrichum</taxon>
        <taxon>Colletotrichum acutatum species complex</taxon>
    </lineage>
</organism>
<dbReference type="EMBL" id="SDAQ01000010">
    <property type="protein sequence ID" value="KAI3556873.1"/>
    <property type="molecule type" value="Genomic_DNA"/>
</dbReference>
<dbReference type="AlphaFoldDB" id="A0A9P9XNM9"/>
<accession>A0A9P9XNM9</accession>
<protein>
    <submittedName>
        <fullName evidence="1">Uncharacterized protein</fullName>
    </submittedName>
</protein>
<reference evidence="1" key="1">
    <citation type="submission" date="2019-01" db="EMBL/GenBank/DDBJ databases">
        <title>Colletotrichum abscissum LGMF1257.</title>
        <authorList>
            <person name="Baroncelli R."/>
        </authorList>
    </citation>
    <scope>NUCLEOTIDE SEQUENCE</scope>
    <source>
        <strain evidence="1">Ca142</strain>
    </source>
</reference>
<evidence type="ECO:0000313" key="2">
    <source>
        <dbReference type="Proteomes" id="UP001056436"/>
    </source>
</evidence>
<gene>
    <name evidence="1" type="ORF">CABS02_02880</name>
</gene>
<keyword evidence="2" id="KW-1185">Reference proteome</keyword>
<proteinExistence type="predicted"/>
<comment type="caution">
    <text evidence="1">The sequence shown here is derived from an EMBL/GenBank/DDBJ whole genome shotgun (WGS) entry which is preliminary data.</text>
</comment>
<evidence type="ECO:0000313" key="1">
    <source>
        <dbReference type="EMBL" id="KAI3556873.1"/>
    </source>
</evidence>
<sequence length="124" mass="13444">MTGRKRQRQPVFHVAPCSPATHVLRKSLSAVISLAPARKPIRLTQCDTSTAFESVSEISQRANLSPFETQCASNSYSNACAYVLGNQGHIEASTILAGDVKTSQEYGPLQRLIGPCHPNVRQPP</sequence>